<organism evidence="2 3">
    <name type="scientific">Arabidopsis thaliana</name>
    <name type="common">Mouse-ear cress</name>
    <dbReference type="NCBI Taxonomy" id="3702"/>
    <lineage>
        <taxon>Eukaryota</taxon>
        <taxon>Viridiplantae</taxon>
        <taxon>Streptophyta</taxon>
        <taxon>Embryophyta</taxon>
        <taxon>Tracheophyta</taxon>
        <taxon>Spermatophyta</taxon>
        <taxon>Magnoliopsida</taxon>
        <taxon>eudicotyledons</taxon>
        <taxon>Gunneridae</taxon>
        <taxon>Pentapetalae</taxon>
        <taxon>rosids</taxon>
        <taxon>malvids</taxon>
        <taxon>Brassicales</taxon>
        <taxon>Brassicaceae</taxon>
        <taxon>Camelineae</taxon>
        <taxon>Arabidopsis</taxon>
    </lineage>
</organism>
<feature type="region of interest" description="Disordered" evidence="1">
    <location>
        <begin position="1"/>
        <end position="31"/>
    </location>
</feature>
<evidence type="ECO:0000313" key="2">
    <source>
        <dbReference type="EMBL" id="CAA0270726.1"/>
    </source>
</evidence>
<protein>
    <submittedName>
        <fullName evidence="2">Uncharacterized protein</fullName>
    </submittedName>
</protein>
<dbReference type="AlphaFoldDB" id="A0A5S9WJ58"/>
<reference evidence="2 3" key="1">
    <citation type="submission" date="2019-12" db="EMBL/GenBank/DDBJ databases">
        <authorList>
            <person name="Jiao W.-B."/>
            <person name="Schneeberger K."/>
        </authorList>
    </citation>
    <scope>NUCLEOTIDE SEQUENCE [LARGE SCALE GENOMIC DNA]</scope>
    <source>
        <strain evidence="3">cv. C24</strain>
    </source>
</reference>
<dbReference type="Proteomes" id="UP000434276">
    <property type="component" value="Unassembled WGS sequence"/>
</dbReference>
<accession>A0A5S9WJ58</accession>
<dbReference type="EMBL" id="CACSHJ010000087">
    <property type="protein sequence ID" value="CAA0270726.1"/>
    <property type="molecule type" value="Genomic_DNA"/>
</dbReference>
<gene>
    <name evidence="2" type="ORF">C24_LOCUS3547</name>
</gene>
<evidence type="ECO:0000313" key="3">
    <source>
        <dbReference type="Proteomes" id="UP000434276"/>
    </source>
</evidence>
<evidence type="ECO:0000256" key="1">
    <source>
        <dbReference type="SAM" id="MobiDB-lite"/>
    </source>
</evidence>
<sequence>MFLLTGFNNDDNTGEEDPTIEDFANKEDPSREDFDEILVREENTVRNDLAENLTEETNKGT</sequence>
<name>A0A5S9WJ58_ARATH</name>
<feature type="compositionally biased region" description="Polar residues" evidence="1">
    <location>
        <begin position="1"/>
        <end position="11"/>
    </location>
</feature>
<proteinExistence type="predicted"/>